<organism evidence="3 4">
    <name type="scientific">Planobispora longispora</name>
    <dbReference type="NCBI Taxonomy" id="28887"/>
    <lineage>
        <taxon>Bacteria</taxon>
        <taxon>Bacillati</taxon>
        <taxon>Actinomycetota</taxon>
        <taxon>Actinomycetes</taxon>
        <taxon>Streptosporangiales</taxon>
        <taxon>Streptosporangiaceae</taxon>
        <taxon>Planobispora</taxon>
    </lineage>
</organism>
<name>A0A8J3RPD6_9ACTN</name>
<evidence type="ECO:0000313" key="4">
    <source>
        <dbReference type="Proteomes" id="UP000616724"/>
    </source>
</evidence>
<reference evidence="3 4" key="1">
    <citation type="submission" date="2021-01" db="EMBL/GenBank/DDBJ databases">
        <title>Whole genome shotgun sequence of Planobispora longispora NBRC 13918.</title>
        <authorList>
            <person name="Komaki H."/>
            <person name="Tamura T."/>
        </authorList>
    </citation>
    <scope>NUCLEOTIDE SEQUENCE [LARGE SCALE GENOMIC DNA]</scope>
    <source>
        <strain evidence="3 4">NBRC 13918</strain>
    </source>
</reference>
<evidence type="ECO:0000256" key="2">
    <source>
        <dbReference type="SAM" id="Phobius"/>
    </source>
</evidence>
<evidence type="ECO:0000313" key="3">
    <source>
        <dbReference type="EMBL" id="GIH77259.1"/>
    </source>
</evidence>
<dbReference type="Proteomes" id="UP000616724">
    <property type="component" value="Unassembled WGS sequence"/>
</dbReference>
<gene>
    <name evidence="3" type="ORF">Plo01_36880</name>
</gene>
<feature type="transmembrane region" description="Helical" evidence="2">
    <location>
        <begin position="6"/>
        <end position="29"/>
    </location>
</feature>
<keyword evidence="2" id="KW-0472">Membrane</keyword>
<comment type="caution">
    <text evidence="3">The sequence shown here is derived from an EMBL/GenBank/DDBJ whole genome shotgun (WGS) entry which is preliminary data.</text>
</comment>
<dbReference type="RefSeq" id="WP_203891842.1">
    <property type="nucleotide sequence ID" value="NZ_BOOH01000028.1"/>
</dbReference>
<proteinExistence type="predicted"/>
<dbReference type="AlphaFoldDB" id="A0A8J3RPD6"/>
<evidence type="ECO:0000256" key="1">
    <source>
        <dbReference type="SAM" id="MobiDB-lite"/>
    </source>
</evidence>
<sequence length="101" mass="10740">MWTAALIVGGAVLAVFLVVLTLVAISIHVEDNRTTITGRAPGVTTAGARRLLGVKVDHGLCRARPWNACPLCHHLLQEEGMDDTPGRSRSAKPYPDEIAGS</sequence>
<protein>
    <submittedName>
        <fullName evidence="3">Uncharacterized protein</fullName>
    </submittedName>
</protein>
<dbReference type="EMBL" id="BOOH01000028">
    <property type="protein sequence ID" value="GIH77259.1"/>
    <property type="molecule type" value="Genomic_DNA"/>
</dbReference>
<keyword evidence="2" id="KW-0812">Transmembrane</keyword>
<feature type="region of interest" description="Disordered" evidence="1">
    <location>
        <begin position="79"/>
        <end position="101"/>
    </location>
</feature>
<keyword evidence="2" id="KW-1133">Transmembrane helix</keyword>
<keyword evidence="4" id="KW-1185">Reference proteome</keyword>
<accession>A0A8J3RPD6</accession>